<feature type="domain" description="Pesticidal crystal protein" evidence="7">
    <location>
        <begin position="274"/>
        <end position="502"/>
    </location>
</feature>
<feature type="domain" description="Pesticidal crystal protein" evidence="8">
    <location>
        <begin position="512"/>
        <end position="654"/>
    </location>
</feature>
<keyword evidence="6" id="KW-0812">Transmembrane</keyword>
<dbReference type="InterPro" id="IPR001178">
    <property type="entry name" value="Pest_cryst_dom_II"/>
</dbReference>
<feature type="transmembrane region" description="Helical" evidence="6">
    <location>
        <begin position="37"/>
        <end position="64"/>
    </location>
</feature>
<dbReference type="Pfam" id="PF00555">
    <property type="entry name" value="Endotoxin_M"/>
    <property type="match status" value="1"/>
</dbReference>
<dbReference type="InterPro" id="IPR008979">
    <property type="entry name" value="Galactose-bd-like_sf"/>
</dbReference>
<dbReference type="Proteomes" id="UP000222054">
    <property type="component" value="Unassembled WGS sequence"/>
</dbReference>
<reference evidence="10 11" key="1">
    <citation type="submission" date="2017-09" db="EMBL/GenBank/DDBJ databases">
        <title>Large-scale bioinformatics analysis of Bacillus genomes uncovers conserved roles of natural products in bacterial physiology.</title>
        <authorList>
            <consortium name="Agbiome Team Llc"/>
            <person name="Bleich R.M."/>
            <person name="Grubbs K.J."/>
            <person name="Santa Maria K.C."/>
            <person name="Allen S.E."/>
            <person name="Farag S."/>
            <person name="Shank E.A."/>
            <person name="Bowers A."/>
        </authorList>
    </citation>
    <scope>NUCLEOTIDE SEQUENCE [LARGE SCALE GENOMIC DNA]</scope>
    <source>
        <strain evidence="10 11">AFS053130</strain>
    </source>
</reference>
<dbReference type="GO" id="GO:0090729">
    <property type="term" value="F:toxin activity"/>
    <property type="evidence" value="ECO:0007669"/>
    <property type="project" value="UniProtKB-KW"/>
</dbReference>
<keyword evidence="6" id="KW-1133">Transmembrane helix</keyword>
<evidence type="ECO:0000256" key="5">
    <source>
        <dbReference type="ARBA" id="ARBA00029653"/>
    </source>
</evidence>
<dbReference type="Pfam" id="PF03945">
    <property type="entry name" value="Endotoxin_N"/>
    <property type="match status" value="1"/>
</dbReference>
<gene>
    <name evidence="10" type="ORF">CN958_30430</name>
</gene>
<feature type="domain" description="Pesticidal crystal protein" evidence="9">
    <location>
        <begin position="46"/>
        <end position="264"/>
    </location>
</feature>
<comment type="caution">
    <text evidence="10">The sequence shown here is derived from an EMBL/GenBank/DDBJ whole genome shotgun (WGS) entry which is preliminary data.</text>
</comment>
<dbReference type="EMBL" id="NUHO01000246">
    <property type="protein sequence ID" value="PGM87344.1"/>
    <property type="molecule type" value="Genomic_DNA"/>
</dbReference>
<dbReference type="PANTHER" id="PTHR37003:SF2">
    <property type="entry name" value="PESTICIDAL CRYSTAL PROTEIN N-TERMINAL DOMAIN-CONTAINING PROTEIN"/>
    <property type="match status" value="1"/>
</dbReference>
<dbReference type="Gene3D" id="1.20.190.10">
    <property type="entry name" value="Pesticidal crystal protein, N-terminal domain"/>
    <property type="match status" value="1"/>
</dbReference>
<dbReference type="SUPFAM" id="SSF49785">
    <property type="entry name" value="Galactose-binding domain-like"/>
    <property type="match status" value="1"/>
</dbReference>
<evidence type="ECO:0000256" key="2">
    <source>
        <dbReference type="ARBA" id="ARBA00022656"/>
    </source>
</evidence>
<evidence type="ECO:0000256" key="1">
    <source>
        <dbReference type="ARBA" id="ARBA00007819"/>
    </source>
</evidence>
<dbReference type="SUPFAM" id="SSF51096">
    <property type="entry name" value="delta-Endotoxin (insectocide), middle domain"/>
    <property type="match status" value="1"/>
</dbReference>
<evidence type="ECO:0000313" key="10">
    <source>
        <dbReference type="EMBL" id="PGM87344.1"/>
    </source>
</evidence>
<dbReference type="Gene3D" id="2.100.10.10">
    <property type="entry name" value="Pesticidal crystal protein, central domain"/>
    <property type="match status" value="1"/>
</dbReference>
<organism evidence="10 11">
    <name type="scientific">Bacillus cereus</name>
    <dbReference type="NCBI Taxonomy" id="1396"/>
    <lineage>
        <taxon>Bacteria</taxon>
        <taxon>Bacillati</taxon>
        <taxon>Bacillota</taxon>
        <taxon>Bacilli</taxon>
        <taxon>Bacillales</taxon>
        <taxon>Bacillaceae</taxon>
        <taxon>Bacillus</taxon>
        <taxon>Bacillus cereus group</taxon>
    </lineage>
</organism>
<dbReference type="InterPro" id="IPR038979">
    <property type="entry name" value="Pest_crys"/>
</dbReference>
<dbReference type="CDD" id="cd04085">
    <property type="entry name" value="delta_endotoxin_C"/>
    <property type="match status" value="1"/>
</dbReference>
<evidence type="ECO:0000256" key="4">
    <source>
        <dbReference type="ARBA" id="ARBA00023026"/>
    </source>
</evidence>
<keyword evidence="3" id="KW-0749">Sporulation</keyword>
<name>A0A2B9DHQ5_BACCE</name>
<protein>
    <recommendedName>
        <fullName evidence="5">Crystaline entomocidal protoxin</fullName>
    </recommendedName>
</protein>
<dbReference type="InterPro" id="IPR036716">
    <property type="entry name" value="Pest_crys_N_sf"/>
</dbReference>
<keyword evidence="2" id="KW-0800">Toxin</keyword>
<dbReference type="Gene3D" id="2.60.120.260">
    <property type="entry name" value="Galactose-binding domain-like"/>
    <property type="match status" value="1"/>
</dbReference>
<evidence type="ECO:0000259" key="7">
    <source>
        <dbReference type="Pfam" id="PF00555"/>
    </source>
</evidence>
<evidence type="ECO:0000256" key="3">
    <source>
        <dbReference type="ARBA" id="ARBA00022969"/>
    </source>
</evidence>
<dbReference type="RefSeq" id="WP_142344881.1">
    <property type="nucleotide sequence ID" value="NZ_NUHO01000246.1"/>
</dbReference>
<dbReference type="GO" id="GO:0001907">
    <property type="term" value="P:symbiont-mediated killing of host cell"/>
    <property type="evidence" value="ECO:0007669"/>
    <property type="project" value="InterPro"/>
</dbReference>
<keyword evidence="4" id="KW-0843">Virulence</keyword>
<keyword evidence="6" id="KW-0472">Membrane</keyword>
<comment type="similarity">
    <text evidence="1">Belongs to the delta endotoxin family.</text>
</comment>
<dbReference type="AlphaFoldDB" id="A0A2B9DHQ5"/>
<evidence type="ECO:0000256" key="6">
    <source>
        <dbReference type="SAM" id="Phobius"/>
    </source>
</evidence>
<evidence type="ECO:0000313" key="11">
    <source>
        <dbReference type="Proteomes" id="UP000222054"/>
    </source>
</evidence>
<dbReference type="Pfam" id="PF03944">
    <property type="entry name" value="Endotoxin_C"/>
    <property type="match status" value="1"/>
</dbReference>
<dbReference type="GO" id="GO:0005102">
    <property type="term" value="F:signaling receptor binding"/>
    <property type="evidence" value="ECO:0007669"/>
    <property type="project" value="InterPro"/>
</dbReference>
<dbReference type="SUPFAM" id="SSF56849">
    <property type="entry name" value="delta-Endotoxin (insectocide), N-terminal domain"/>
    <property type="match status" value="1"/>
</dbReference>
<dbReference type="InterPro" id="IPR005638">
    <property type="entry name" value="Pest_crys_dom-III"/>
</dbReference>
<dbReference type="InterPro" id="IPR005639">
    <property type="entry name" value="Pest_crys_dom_I"/>
</dbReference>
<feature type="non-terminal residue" evidence="10">
    <location>
        <position position="656"/>
    </location>
</feature>
<sequence length="656" mass="74452">MNYKDWQNKCADITSQMSLAPPAAHVLQDAAVLTTGVVAVALSVSFPVVGAIIAGISLFLTFLWPQIRGSENSNSQVAWDTLMDAAEVLMKKEINNLQRVRAISHLKIVQSRLNDYKQALCNWENNRDHPYYKQEVIDAFDDADDVLKSAMIIFSETGFEELMLTSYVQGANLHLLLLRDVVKYGESWGIPRERVQQYYSNTGVGNPGLLQLLARYTDYCMKIYNKALAEYKPDPYPEYVDYYTYRTNMTLLVLDVVAVWPTYDVRLYPSSPLSQLTREVYSRPIGMVDSSYSPPPIPSVDEQIYSDTWERTPTLFRWLEKATFYTENQRPAIGGDPTAALEQFRGLKLGYKNTLASYGWEFLVGDNTTAFSWNVDISPGQDIYMVENIVHGHYHMGFYIDDPIMQFFFNSYPPQNYIVVGKYLEGNRQWLSFGMPCINKQDDCSTCTPCEWNAINTESPCTNPAIASHRLSSISTVAYKNFWIEGDIISRFSYGWTHVSADGENVIDTERITRMPAVKAYNLENGAVVSSGPGSTGGNLIAVHRNGSFRIKLTGKLLKGYQLRVRYASASSGQLQISRQVNKGGAWTIDYSEYQNVEQTYMLYPIRPLQYESFSYLTMEHVLPSTTYAYWDMTFSSYGDDPLIIDKIDFIPIEGS</sequence>
<evidence type="ECO:0000259" key="8">
    <source>
        <dbReference type="Pfam" id="PF03944"/>
    </source>
</evidence>
<dbReference type="GO" id="GO:0030435">
    <property type="term" value="P:sporulation resulting in formation of a cellular spore"/>
    <property type="evidence" value="ECO:0007669"/>
    <property type="project" value="UniProtKB-KW"/>
</dbReference>
<proteinExistence type="inferred from homology"/>
<accession>A0A2B9DHQ5</accession>
<evidence type="ECO:0000259" key="9">
    <source>
        <dbReference type="Pfam" id="PF03945"/>
    </source>
</evidence>
<dbReference type="PANTHER" id="PTHR37003">
    <property type="entry name" value="ENDOTOXIN_N DOMAIN-CONTAINING PROTEIN-RELATED"/>
    <property type="match status" value="1"/>
</dbReference>
<dbReference type="InterPro" id="IPR036399">
    <property type="entry name" value="Pest_cryst_cen_dom_sf"/>
</dbReference>